<evidence type="ECO:0000256" key="3">
    <source>
        <dbReference type="ARBA" id="ARBA00022723"/>
    </source>
</evidence>
<dbReference type="SUPFAM" id="SSF50692">
    <property type="entry name" value="ADC-like"/>
    <property type="match status" value="1"/>
</dbReference>
<dbReference type="PANTHER" id="PTHR43742">
    <property type="entry name" value="TRIMETHYLAMINE-N-OXIDE REDUCTASE"/>
    <property type="match status" value="1"/>
</dbReference>
<dbReference type="InterPro" id="IPR050612">
    <property type="entry name" value="Prok_Mopterin_Oxidored"/>
</dbReference>
<proteinExistence type="predicted"/>
<organism evidence="6">
    <name type="scientific">Caldiarchaeum subterraneum</name>
    <dbReference type="NCBI Taxonomy" id="311458"/>
    <lineage>
        <taxon>Archaea</taxon>
        <taxon>Nitrososphaerota</taxon>
        <taxon>Candidatus Caldarchaeales</taxon>
        <taxon>Candidatus Caldarchaeaceae</taxon>
        <taxon>Candidatus Caldarchaeum</taxon>
    </lineage>
</organism>
<dbReference type="InterPro" id="IPR009010">
    <property type="entry name" value="Asp_de-COase-like_dom_sf"/>
</dbReference>
<dbReference type="AlphaFoldDB" id="A0A7C5QQ15"/>
<accession>A0A7C5QQ15</accession>
<dbReference type="EMBL" id="DRWN01000009">
    <property type="protein sequence ID" value="HHK67653.1"/>
    <property type="molecule type" value="Genomic_DNA"/>
</dbReference>
<name>A0A7C5QQ15_CALS0</name>
<dbReference type="GO" id="GO:0016491">
    <property type="term" value="F:oxidoreductase activity"/>
    <property type="evidence" value="ECO:0007669"/>
    <property type="project" value="UniProtKB-KW"/>
</dbReference>
<dbReference type="GO" id="GO:0009055">
    <property type="term" value="F:electron transfer activity"/>
    <property type="evidence" value="ECO:0007669"/>
    <property type="project" value="TreeGrafter"/>
</dbReference>
<evidence type="ECO:0000313" key="6">
    <source>
        <dbReference type="EMBL" id="HHK67653.1"/>
    </source>
</evidence>
<dbReference type="CDD" id="cd02775">
    <property type="entry name" value="MopB_CT"/>
    <property type="match status" value="1"/>
</dbReference>
<comment type="caution">
    <text evidence="6">The sequence shown here is derived from an EMBL/GenBank/DDBJ whole genome shotgun (WGS) entry which is preliminary data.</text>
</comment>
<reference evidence="6" key="1">
    <citation type="journal article" date="2020" name="mSystems">
        <title>Genome- and Community-Level Interaction Insights into Carbon Utilization and Element Cycling Functions of Hydrothermarchaeota in Hydrothermal Sediment.</title>
        <authorList>
            <person name="Zhou Z."/>
            <person name="Liu Y."/>
            <person name="Xu W."/>
            <person name="Pan J."/>
            <person name="Luo Z.H."/>
            <person name="Li M."/>
        </authorList>
    </citation>
    <scope>NUCLEOTIDE SEQUENCE [LARGE SCALE GENOMIC DNA]</scope>
    <source>
        <strain evidence="6">SpSt-1056</strain>
    </source>
</reference>
<gene>
    <name evidence="6" type="ORF">ENM11_00655</name>
</gene>
<dbReference type="PANTHER" id="PTHR43742:SF10">
    <property type="entry name" value="TRIMETHYLAMINE-N-OXIDE REDUCTASE 2"/>
    <property type="match status" value="1"/>
</dbReference>
<dbReference type="Pfam" id="PF00384">
    <property type="entry name" value="Molybdopterin"/>
    <property type="match status" value="1"/>
</dbReference>
<dbReference type="SUPFAM" id="SSF53706">
    <property type="entry name" value="Formate dehydrogenase/DMSO reductase, domains 1-3"/>
    <property type="match status" value="1"/>
</dbReference>
<protein>
    <submittedName>
        <fullName evidence="6">Molybdopterin oxidoreductase</fullName>
    </submittedName>
</protein>
<evidence type="ECO:0000256" key="2">
    <source>
        <dbReference type="ARBA" id="ARBA00022505"/>
    </source>
</evidence>
<sequence>MRISRREFIKLVQSTAAVSTIASLIPEEGFGFQYIEPIDPSINPLKTYPSKDWEKVYRELYTPDETFHYLCAPNDTHGCLLKASVKNGVVVYVDPSFGYGKATDIYGNRASARWDPRACISGLSYVRRFYSDKRIKGAYVRKGFKQWVDDGFPRDPETGRPPSRYFQRGKEEFVKVSYEEAFEITAKAIINIVTTYSGEEGRKKLLKQGYDPAMVEAMEEAGTRVLKFRGGMPFISPIRTGGFYRFANMMALLDAIVRGVGPDEAKGARGWDNYAWHTDLPPGHPMVTGVKTLDFDLYTAENAKLIILWGMNWIATKMPDGHWLTEAKLRGAKVVTIAPEYQSSSSKADWVVVIRAGTDHALALGLAHVIIRDRLYDERCVKSFTDLPLLVRMDNLKLLRARDIIRDWRPAQLKNYVKVLSPGEPSPPYFQQAAQLLSEGLRKEIDDFVVWDYASRSFKVVTRDNVGEHFRASGLDPALEGEFEVETVEGAKVKVRPVFDLLKQYLEENFDPITVSEITWVAPEAVEELARLIAANKSRTLFVEGMGPNHMYHSDLKDRGILLVASLTDNIGHFGGTVGSYAGNYRMELLNGVSQWITEDPFNIELDPEKPAKVKAYFKPESAHYYAYDDRPLRVGNKLFTGKTHMPTPTKATFWANTNSILGNSKWAHNIMVNTLPKIELIMVNDWLWTATCEYADVVFGVDSWIERKKPDVYASVTNPFLQAWPRTPLPRIFNTRDDVDVLAGIALKLSELTGDRRFRDYWHFVLEDKVEAILNRVFNAGNCTRGYTFEALEESCKKGTPFLMLTRTSPRITGWEQTNESKPWYTKTGRLEFYREEEEFIEYGENLPVYREPIDSTFYEPNVIVSKPHPAIRPKQPSEYGIAVMDLSTEVRQVRNVVKPWEEVRATSHPLAEKGFTHVLVTPKYRHACHTMGASTDLEVTFFGPFGDFYRHDPRKPWVGEGYIDINPLDAKRLGIEDGDYVWCDADPSDRPFVGWAAKPEDYKVFRWLVRARHYPNIAPGIARAWFHFYVSTHGSVEGHEKRADKLAKNPRTGYQAAYRYGSHQSTTRTWLKPTLQTDSLFRKEYYGQLIGKGFALDVHQVVGAPKEAFVKITRAEPGGEDGRGLWNPAASGMRPMYASEPMKKYLAGLFVEVV</sequence>
<dbReference type="InterPro" id="IPR006656">
    <property type="entry name" value="Mopterin_OxRdtase"/>
</dbReference>
<evidence type="ECO:0000259" key="5">
    <source>
        <dbReference type="Pfam" id="PF00384"/>
    </source>
</evidence>
<comment type="cofactor">
    <cofactor evidence="1">
        <name>Mo-bis(molybdopterin guanine dinucleotide)</name>
        <dbReference type="ChEBI" id="CHEBI:60539"/>
    </cofactor>
</comment>
<dbReference type="GO" id="GO:0009061">
    <property type="term" value="P:anaerobic respiration"/>
    <property type="evidence" value="ECO:0007669"/>
    <property type="project" value="TreeGrafter"/>
</dbReference>
<keyword evidence="3" id="KW-0479">Metal-binding</keyword>
<keyword evidence="4" id="KW-0560">Oxidoreductase</keyword>
<dbReference type="Gene3D" id="2.40.40.20">
    <property type="match status" value="1"/>
</dbReference>
<evidence type="ECO:0000256" key="1">
    <source>
        <dbReference type="ARBA" id="ARBA00001942"/>
    </source>
</evidence>
<feature type="domain" description="Molybdopterin oxidoreductase" evidence="5">
    <location>
        <begin position="164"/>
        <end position="744"/>
    </location>
</feature>
<dbReference type="GO" id="GO:0030151">
    <property type="term" value="F:molybdenum ion binding"/>
    <property type="evidence" value="ECO:0007669"/>
    <property type="project" value="TreeGrafter"/>
</dbReference>
<keyword evidence="2" id="KW-0500">Molybdenum</keyword>
<evidence type="ECO:0000256" key="4">
    <source>
        <dbReference type="ARBA" id="ARBA00023002"/>
    </source>
</evidence>
<dbReference type="Gene3D" id="3.40.50.12440">
    <property type="match status" value="4"/>
</dbReference>